<gene>
    <name evidence="2" type="ORF">SAMN04244559_01760</name>
</gene>
<sequence length="480" mass="51714">MSGVLAMRTVVFGASGYVGSNLVPALVSAGHVVRAAARRLEAIEAREWPGVECVQADALRPETLAAALVDIDVAYYLVHSMAAGSDFPEIDRRAALAFRDAAAKAGVGRIIYLGGLQPKGGRSTHLASRSETGDVLRGGSVPVTEIRAGIIIGPGSAAFEVIRDLVFHLPAMVTPKWVHSRSQPIALDDILTYLIKLPDFAQSAGEIYDAGGPEILTYQDMMHEFGDLVGRHPVIVPVPFLTPRLSSYWLALVTSVPANIARALIGGLEHDVLADDAAIRALIPLPLKAYRDAAQAALDAERTASEPPRWVEGSMRHRQNRPDFAYYAKFYRAEATATASAEDVWAQIVRIGGDNGYYFLDSLWQARGMIDGLLGGVGMRRGRPSSETVVVGDVIDFWRVITVQPLKRLTLLAEMRLPGSATLDFEISPAGPGRVLITVTAYFHPAGSLGITYWNALLPVHAAIFHGLVREIARRAVASS</sequence>
<evidence type="ECO:0000313" key="3">
    <source>
        <dbReference type="Proteomes" id="UP000182983"/>
    </source>
</evidence>
<evidence type="ECO:0000313" key="2">
    <source>
        <dbReference type="EMBL" id="SEH35371.1"/>
    </source>
</evidence>
<dbReference type="Proteomes" id="UP000182983">
    <property type="component" value="Unassembled WGS sequence"/>
</dbReference>
<dbReference type="PANTHER" id="PTHR12126">
    <property type="entry name" value="NADH-UBIQUINONE OXIDOREDUCTASE 39 KDA SUBUNIT-RELATED"/>
    <property type="match status" value="1"/>
</dbReference>
<reference evidence="3" key="1">
    <citation type="submission" date="2016-10" db="EMBL/GenBank/DDBJ databases">
        <authorList>
            <person name="Varghese N."/>
            <person name="Submissions S."/>
        </authorList>
    </citation>
    <scope>NUCLEOTIDE SEQUENCE [LARGE SCALE GENOMIC DNA]</scope>
    <source>
        <strain evidence="3">DSM 13234</strain>
    </source>
</reference>
<accession>A0A1H6HHY9</accession>
<dbReference type="InterPro" id="IPR016040">
    <property type="entry name" value="NAD(P)-bd_dom"/>
</dbReference>
<dbReference type="AlphaFoldDB" id="A0A1H6HHY9"/>
<dbReference type="EMBL" id="FNWO01000006">
    <property type="protein sequence ID" value="SEH35371.1"/>
    <property type="molecule type" value="Genomic_DNA"/>
</dbReference>
<dbReference type="InterPro" id="IPR036291">
    <property type="entry name" value="NAD(P)-bd_dom_sf"/>
</dbReference>
<dbReference type="PANTHER" id="PTHR12126:SF11">
    <property type="entry name" value="NADH DEHYDROGENASE [UBIQUINONE] 1 ALPHA SUBCOMPLEX SUBUNIT 9, MITOCHONDRIAL"/>
    <property type="match status" value="1"/>
</dbReference>
<dbReference type="Pfam" id="PF13460">
    <property type="entry name" value="NAD_binding_10"/>
    <property type="match status" value="1"/>
</dbReference>
<dbReference type="InterPro" id="IPR051207">
    <property type="entry name" value="ComplexI_NDUFA9_subunit"/>
</dbReference>
<dbReference type="SUPFAM" id="SSF55961">
    <property type="entry name" value="Bet v1-like"/>
    <property type="match status" value="1"/>
</dbReference>
<protein>
    <submittedName>
        <fullName evidence="2">Uncharacterized conserved protein YbjT, contains NAD(P)-binding and DUF2867 domains</fullName>
    </submittedName>
</protein>
<feature type="domain" description="NAD(P)-binding" evidence="1">
    <location>
        <begin position="13"/>
        <end position="117"/>
    </location>
</feature>
<proteinExistence type="predicted"/>
<evidence type="ECO:0000259" key="1">
    <source>
        <dbReference type="Pfam" id="PF13460"/>
    </source>
</evidence>
<dbReference type="GO" id="GO:0044877">
    <property type="term" value="F:protein-containing complex binding"/>
    <property type="evidence" value="ECO:0007669"/>
    <property type="project" value="TreeGrafter"/>
</dbReference>
<dbReference type="SUPFAM" id="SSF51735">
    <property type="entry name" value="NAD(P)-binding Rossmann-fold domains"/>
    <property type="match status" value="1"/>
</dbReference>
<keyword evidence="3" id="KW-1185">Reference proteome</keyword>
<organism evidence="2 3">
    <name type="scientific">Magnetospirillum fulvum</name>
    <name type="common">Rhodospirillum fulvum</name>
    <dbReference type="NCBI Taxonomy" id="1082"/>
    <lineage>
        <taxon>Bacteria</taxon>
        <taxon>Pseudomonadati</taxon>
        <taxon>Pseudomonadota</taxon>
        <taxon>Alphaproteobacteria</taxon>
        <taxon>Rhodospirillales</taxon>
        <taxon>Rhodospirillaceae</taxon>
        <taxon>Magnetospirillum</taxon>
    </lineage>
</organism>
<name>A0A1H6HHY9_MAGFU</name>
<dbReference type="InterPro" id="IPR021295">
    <property type="entry name" value="DUF2867"/>
</dbReference>
<dbReference type="RefSeq" id="WP_244511112.1">
    <property type="nucleotide sequence ID" value="NZ_FNWO01000006.1"/>
</dbReference>
<dbReference type="Gene3D" id="3.40.50.720">
    <property type="entry name" value="NAD(P)-binding Rossmann-like Domain"/>
    <property type="match status" value="1"/>
</dbReference>
<dbReference type="Pfam" id="PF11066">
    <property type="entry name" value="DUF2867"/>
    <property type="match status" value="1"/>
</dbReference>